<dbReference type="EMBL" id="LAZR01004046">
    <property type="protein sequence ID" value="KKN12296.1"/>
    <property type="molecule type" value="Genomic_DNA"/>
</dbReference>
<dbReference type="InterPro" id="IPR025267">
    <property type="entry name" value="ORF017-like"/>
</dbReference>
<protein>
    <recommendedName>
        <fullName evidence="2">DUF4043 family protein</fullName>
    </recommendedName>
</protein>
<reference evidence="1" key="1">
    <citation type="journal article" date="2015" name="Nature">
        <title>Complex archaea that bridge the gap between prokaryotes and eukaryotes.</title>
        <authorList>
            <person name="Spang A."/>
            <person name="Saw J.H."/>
            <person name="Jorgensen S.L."/>
            <person name="Zaremba-Niedzwiedzka K."/>
            <person name="Martijn J."/>
            <person name="Lind A.E."/>
            <person name="van Eijk R."/>
            <person name="Schleper C."/>
            <person name="Guy L."/>
            <person name="Ettema T.J."/>
        </authorList>
    </citation>
    <scope>NUCLEOTIDE SEQUENCE</scope>
</reference>
<dbReference type="Pfam" id="PF13252">
    <property type="entry name" value="Phage_capsid_3"/>
    <property type="match status" value="1"/>
</dbReference>
<evidence type="ECO:0000313" key="1">
    <source>
        <dbReference type="EMBL" id="KKN12296.1"/>
    </source>
</evidence>
<proteinExistence type="predicted"/>
<dbReference type="AlphaFoldDB" id="A0A0F9QGL8"/>
<gene>
    <name evidence="1" type="ORF">LCGC14_1017830</name>
</gene>
<name>A0A0F9QGL8_9ZZZZ</name>
<sequence length="412" mass="44238">MTSTSFAFTDPRAQTAWSMAVFVYGLQNMFFTGMMGKDKNSLIVVNTDLTTRKGGTIISESRTPLDNVGVGDDGNTTGNEAALKRRNMSTVIHERANSVVSAGKISEQLTFTDIREDAKVDLGEWVSEAMENDIVTSAAGLYNENSSGAAIETINESYPTSSRIYYGGQSAAGTLANSGVSFGTDALLSADTSANNRFGTVIMEAIKRRAIAVTPKFRPVIIRDLSKMNSSGTHDDPRSGKFLGPVLAKILIVLASPLQIKDIKAETGNNGFRAMVSAAQVRGNLNPIFAGASFYWDGMLVFEYDRIPTRTGAGGTTLAEGFSLDAARAVTDDAVATGRTVARSLFMGAQAMHFCWAQKPMWSEDFVDNNKPKVKVDMLYGVKRTLFNAHGGSTPGEDEAIYCLDTEVAVDA</sequence>
<comment type="caution">
    <text evidence="1">The sequence shown here is derived from an EMBL/GenBank/DDBJ whole genome shotgun (WGS) entry which is preliminary data.</text>
</comment>
<accession>A0A0F9QGL8</accession>
<organism evidence="1">
    <name type="scientific">marine sediment metagenome</name>
    <dbReference type="NCBI Taxonomy" id="412755"/>
    <lineage>
        <taxon>unclassified sequences</taxon>
        <taxon>metagenomes</taxon>
        <taxon>ecological metagenomes</taxon>
    </lineage>
</organism>
<evidence type="ECO:0008006" key="2">
    <source>
        <dbReference type="Google" id="ProtNLM"/>
    </source>
</evidence>